<keyword evidence="5" id="KW-0862">Zinc</keyword>
<dbReference type="PaxDb" id="8022-A0A060YXY4"/>
<keyword evidence="9" id="KW-0539">Nucleus</keyword>
<keyword evidence="3" id="KW-0677">Repeat</keyword>
<sequence>MAEPKSMESPGSGCGVPSQRSSQQGPEMVSVKLEDCSQPLELNVIVKEEEEETEIQEEVEERAVKEEEVEERAVKEEEVEERAVKEEEVEERAVKEEEENREVSAPDLEEEEEVGSITDPGEISNPGSDSEPSSTASGNHKQHRRRNSRQKHHHCMDCFTSFYDPEELKRHTCRPRPCSDCRDSSICPIHLKSKPTKKRKTHPCGQCGKSFQTPSKLNIHQRTHTGEKPFHCSVCGK</sequence>
<dbReference type="Gene3D" id="3.30.160.60">
    <property type="entry name" value="Classic Zinc Finger"/>
    <property type="match status" value="2"/>
</dbReference>
<dbReference type="GO" id="GO:0001227">
    <property type="term" value="F:DNA-binding transcription repressor activity, RNA polymerase II-specific"/>
    <property type="evidence" value="ECO:0007669"/>
    <property type="project" value="TreeGrafter"/>
</dbReference>
<feature type="compositionally biased region" description="Acidic residues" evidence="11">
    <location>
        <begin position="48"/>
        <end position="60"/>
    </location>
</feature>
<evidence type="ECO:0000256" key="9">
    <source>
        <dbReference type="ARBA" id="ARBA00023242"/>
    </source>
</evidence>
<dbReference type="FunFam" id="3.30.160.60:FF:002212">
    <property type="entry name" value="Zinc finger protein 672"/>
    <property type="match status" value="1"/>
</dbReference>
<dbReference type="Pfam" id="PF00096">
    <property type="entry name" value="zf-C2H2"/>
    <property type="match status" value="1"/>
</dbReference>
<dbReference type="GO" id="GO:0000978">
    <property type="term" value="F:RNA polymerase II cis-regulatory region sequence-specific DNA binding"/>
    <property type="evidence" value="ECO:0007669"/>
    <property type="project" value="TreeGrafter"/>
</dbReference>
<organism evidence="13 14">
    <name type="scientific">Oncorhynchus mykiss</name>
    <name type="common">Rainbow trout</name>
    <name type="synonym">Salmo gairdneri</name>
    <dbReference type="NCBI Taxonomy" id="8022"/>
    <lineage>
        <taxon>Eukaryota</taxon>
        <taxon>Metazoa</taxon>
        <taxon>Chordata</taxon>
        <taxon>Craniata</taxon>
        <taxon>Vertebrata</taxon>
        <taxon>Euteleostomi</taxon>
        <taxon>Actinopterygii</taxon>
        <taxon>Neopterygii</taxon>
        <taxon>Teleostei</taxon>
        <taxon>Protacanthopterygii</taxon>
        <taxon>Salmoniformes</taxon>
        <taxon>Salmonidae</taxon>
        <taxon>Salmoninae</taxon>
        <taxon>Oncorhynchus</taxon>
    </lineage>
</organism>
<dbReference type="PANTHER" id="PTHR24399:SF23">
    <property type="entry name" value="C2H2-TYPE DOMAIN-CONTAINING PROTEIN"/>
    <property type="match status" value="1"/>
</dbReference>
<reference evidence="13" key="1">
    <citation type="journal article" date="2014" name="Nat. Commun.">
        <title>The rainbow trout genome provides novel insights into evolution after whole-genome duplication in vertebrates.</title>
        <authorList>
            <person name="Berthelot C."/>
            <person name="Brunet F."/>
            <person name="Chalopin D."/>
            <person name="Juanchich A."/>
            <person name="Bernard M."/>
            <person name="Noel B."/>
            <person name="Bento P."/>
            <person name="Da Silva C."/>
            <person name="Labadie K."/>
            <person name="Alberti A."/>
            <person name="Aury J.M."/>
            <person name="Louis A."/>
            <person name="Dehais P."/>
            <person name="Bardou P."/>
            <person name="Montfort J."/>
            <person name="Klopp C."/>
            <person name="Cabau C."/>
            <person name="Gaspin C."/>
            <person name="Thorgaard G.H."/>
            <person name="Boussaha M."/>
            <person name="Quillet E."/>
            <person name="Guyomard R."/>
            <person name="Galiana D."/>
            <person name="Bobe J."/>
            <person name="Volff J.N."/>
            <person name="Genet C."/>
            <person name="Wincker P."/>
            <person name="Jaillon O."/>
            <person name="Roest Crollius H."/>
            <person name="Guiguen Y."/>
        </authorList>
    </citation>
    <scope>NUCLEOTIDE SEQUENCE [LARGE SCALE GENOMIC DNA]</scope>
</reference>
<feature type="domain" description="C2H2-type" evidence="12">
    <location>
        <begin position="202"/>
        <end position="229"/>
    </location>
</feature>
<keyword evidence="2" id="KW-0479">Metal-binding</keyword>
<feature type="compositionally biased region" description="Basic residues" evidence="11">
    <location>
        <begin position="140"/>
        <end position="152"/>
    </location>
</feature>
<dbReference type="GO" id="GO:0005654">
    <property type="term" value="C:nucleoplasm"/>
    <property type="evidence" value="ECO:0007669"/>
    <property type="project" value="TreeGrafter"/>
</dbReference>
<evidence type="ECO:0000259" key="12">
    <source>
        <dbReference type="PROSITE" id="PS50157"/>
    </source>
</evidence>
<evidence type="ECO:0000256" key="11">
    <source>
        <dbReference type="SAM" id="MobiDB-lite"/>
    </source>
</evidence>
<feature type="non-terminal residue" evidence="13">
    <location>
        <position position="237"/>
    </location>
</feature>
<dbReference type="PROSITE" id="PS00028">
    <property type="entry name" value="ZINC_FINGER_C2H2_1"/>
    <property type="match status" value="1"/>
</dbReference>
<dbReference type="SUPFAM" id="SSF57667">
    <property type="entry name" value="beta-beta-alpha zinc fingers"/>
    <property type="match status" value="1"/>
</dbReference>
<keyword evidence="4 10" id="KW-0863">Zinc-finger</keyword>
<dbReference type="PROSITE" id="PS50157">
    <property type="entry name" value="ZINC_FINGER_C2H2_2"/>
    <property type="match status" value="1"/>
</dbReference>
<evidence type="ECO:0000256" key="7">
    <source>
        <dbReference type="ARBA" id="ARBA00023125"/>
    </source>
</evidence>
<feature type="compositionally biased region" description="Polar residues" evidence="11">
    <location>
        <begin position="125"/>
        <end position="139"/>
    </location>
</feature>
<dbReference type="PANTHER" id="PTHR24399">
    <property type="entry name" value="ZINC FINGER AND BTB DOMAIN-CONTAINING"/>
    <property type="match status" value="1"/>
</dbReference>
<evidence type="ECO:0000256" key="5">
    <source>
        <dbReference type="ARBA" id="ARBA00022833"/>
    </source>
</evidence>
<dbReference type="GO" id="GO:0008270">
    <property type="term" value="F:zinc ion binding"/>
    <property type="evidence" value="ECO:0007669"/>
    <property type="project" value="UniProtKB-KW"/>
</dbReference>
<evidence type="ECO:0000256" key="10">
    <source>
        <dbReference type="PROSITE-ProRule" id="PRU00042"/>
    </source>
</evidence>
<proteinExistence type="predicted"/>
<dbReference type="InterPro" id="IPR013087">
    <property type="entry name" value="Znf_C2H2_type"/>
</dbReference>
<dbReference type="STRING" id="8022.A0A060YXY4"/>
<name>A0A060YXY4_ONCMY</name>
<feature type="region of interest" description="Disordered" evidence="11">
    <location>
        <begin position="1"/>
        <end position="152"/>
    </location>
</feature>
<evidence type="ECO:0000256" key="3">
    <source>
        <dbReference type="ARBA" id="ARBA00022737"/>
    </source>
</evidence>
<keyword evidence="6" id="KW-0805">Transcription regulation</keyword>
<evidence type="ECO:0000256" key="2">
    <source>
        <dbReference type="ARBA" id="ARBA00022723"/>
    </source>
</evidence>
<evidence type="ECO:0000313" key="14">
    <source>
        <dbReference type="Proteomes" id="UP000193380"/>
    </source>
</evidence>
<evidence type="ECO:0000256" key="4">
    <source>
        <dbReference type="ARBA" id="ARBA00022771"/>
    </source>
</evidence>
<evidence type="ECO:0000256" key="6">
    <source>
        <dbReference type="ARBA" id="ARBA00023015"/>
    </source>
</evidence>
<dbReference type="Proteomes" id="UP000193380">
    <property type="component" value="Unassembled WGS sequence"/>
</dbReference>
<keyword evidence="7" id="KW-0238">DNA-binding</keyword>
<protein>
    <recommendedName>
        <fullName evidence="12">C2H2-type domain-containing protein</fullName>
    </recommendedName>
</protein>
<keyword evidence="8" id="KW-0804">Transcription</keyword>
<evidence type="ECO:0000256" key="8">
    <source>
        <dbReference type="ARBA" id="ARBA00023163"/>
    </source>
</evidence>
<dbReference type="InterPro" id="IPR036236">
    <property type="entry name" value="Znf_C2H2_sf"/>
</dbReference>
<dbReference type="EMBL" id="FR926536">
    <property type="protein sequence ID" value="CDQ96621.1"/>
    <property type="molecule type" value="Genomic_DNA"/>
</dbReference>
<evidence type="ECO:0000256" key="1">
    <source>
        <dbReference type="ARBA" id="ARBA00004123"/>
    </source>
</evidence>
<dbReference type="AlphaFoldDB" id="A0A060YXY4"/>
<gene>
    <name evidence="13" type="ORF">GSONMT00026716001</name>
</gene>
<reference evidence="13" key="2">
    <citation type="submission" date="2014-03" db="EMBL/GenBank/DDBJ databases">
        <authorList>
            <person name="Genoscope - CEA"/>
        </authorList>
    </citation>
    <scope>NUCLEOTIDE SEQUENCE</scope>
</reference>
<feature type="compositionally biased region" description="Basic and acidic residues" evidence="11">
    <location>
        <begin position="61"/>
        <end position="95"/>
    </location>
</feature>
<accession>A0A060YXY4</accession>
<evidence type="ECO:0000313" key="13">
    <source>
        <dbReference type="EMBL" id="CDQ96621.1"/>
    </source>
</evidence>
<dbReference type="SMART" id="SM00355">
    <property type="entry name" value="ZnF_C2H2"/>
    <property type="match status" value="1"/>
</dbReference>
<comment type="subcellular location">
    <subcellularLocation>
        <location evidence="1">Nucleus</location>
    </subcellularLocation>
</comment>